<dbReference type="OrthoDB" id="9776488at2"/>
<evidence type="ECO:0000256" key="7">
    <source>
        <dbReference type="PIRSR" id="PIRSR038994-2"/>
    </source>
</evidence>
<comment type="similarity">
    <text evidence="1 5">Belongs to the metallo-dependent hydrolases superfamily. NagA family.</text>
</comment>
<keyword evidence="2 8" id="KW-0479">Metal-binding</keyword>
<protein>
    <submittedName>
        <fullName evidence="10">N-acetylglucosamine-6-phosphate deacetylase</fullName>
    </submittedName>
</protein>
<dbReference type="SUPFAM" id="SSF51338">
    <property type="entry name" value="Composite domain of metallo-dependent hydrolases"/>
    <property type="match status" value="1"/>
</dbReference>
<feature type="binding site" evidence="7">
    <location>
        <position position="230"/>
    </location>
    <ligand>
        <name>substrate</name>
    </ligand>
</feature>
<evidence type="ECO:0000256" key="2">
    <source>
        <dbReference type="ARBA" id="ARBA00022723"/>
    </source>
</evidence>
<dbReference type="EMBL" id="JFHK01000001">
    <property type="protein sequence ID" value="OAA32532.1"/>
    <property type="molecule type" value="Genomic_DNA"/>
</dbReference>
<dbReference type="RefSeq" id="WP_068345161.1">
    <property type="nucleotide sequence ID" value="NZ_JFHK01000001.1"/>
</dbReference>
<dbReference type="GO" id="GO:0008448">
    <property type="term" value="F:N-acetylglucosamine-6-phosphate deacetylase activity"/>
    <property type="evidence" value="ECO:0007669"/>
    <property type="project" value="InterPro"/>
</dbReference>
<reference evidence="10 11" key="1">
    <citation type="submission" date="2014-02" db="EMBL/GenBank/DDBJ databases">
        <title>Kosmotoga genome sequencing.</title>
        <authorList>
            <person name="Pollo S.M."/>
            <person name="Charchuk R."/>
            <person name="Nesbo C.L."/>
        </authorList>
    </citation>
    <scope>NUCLEOTIDE SEQUENCE [LARGE SCALE GENOMIC DNA]</scope>
    <source>
        <strain evidence="10 11">S304</strain>
    </source>
</reference>
<feature type="domain" description="Amidohydrolase-related" evidence="9">
    <location>
        <begin position="40"/>
        <end position="356"/>
    </location>
</feature>
<dbReference type="PIRSF" id="PIRSF038994">
    <property type="entry name" value="NagA"/>
    <property type="match status" value="1"/>
</dbReference>
<comment type="cofactor">
    <cofactor evidence="8">
        <name>a divalent metal cation</name>
        <dbReference type="ChEBI" id="CHEBI:60240"/>
    </cofactor>
    <text evidence="8">Binds 1 divalent metal cation per subunit.</text>
</comment>
<evidence type="ECO:0000256" key="5">
    <source>
        <dbReference type="PIRNR" id="PIRNR038994"/>
    </source>
</evidence>
<evidence type="ECO:0000256" key="4">
    <source>
        <dbReference type="ARBA" id="ARBA00023277"/>
    </source>
</evidence>
<accession>A0A176K4N6</accession>
<comment type="caution">
    <text evidence="10">The sequence shown here is derived from an EMBL/GenBank/DDBJ whole genome shotgun (WGS) entry which is preliminary data.</text>
</comment>
<organism evidence="10 11">
    <name type="scientific">Kosmotoga arenicorallina S304</name>
    <dbReference type="NCBI Taxonomy" id="1453497"/>
    <lineage>
        <taxon>Bacteria</taxon>
        <taxon>Thermotogati</taxon>
        <taxon>Thermotogota</taxon>
        <taxon>Thermotogae</taxon>
        <taxon>Kosmotogales</taxon>
        <taxon>Kosmotogaceae</taxon>
        <taxon>Kosmotoga</taxon>
    </lineage>
</organism>
<dbReference type="GO" id="GO:0006046">
    <property type="term" value="P:N-acetylglucosamine catabolic process"/>
    <property type="evidence" value="ECO:0007669"/>
    <property type="project" value="TreeGrafter"/>
</dbReference>
<dbReference type="InterPro" id="IPR003764">
    <property type="entry name" value="GlcNAc_6-P_deAcase"/>
</dbReference>
<evidence type="ECO:0000313" key="11">
    <source>
        <dbReference type="Proteomes" id="UP000077339"/>
    </source>
</evidence>
<keyword evidence="4 5" id="KW-0119">Carbohydrate metabolism</keyword>
<evidence type="ECO:0000256" key="8">
    <source>
        <dbReference type="PIRSR" id="PIRSR038994-3"/>
    </source>
</evidence>
<dbReference type="AlphaFoldDB" id="A0A176K4N6"/>
<dbReference type="Gene3D" id="3.20.20.140">
    <property type="entry name" value="Metal-dependent hydrolases"/>
    <property type="match status" value="1"/>
</dbReference>
<dbReference type="PANTHER" id="PTHR11113:SF14">
    <property type="entry name" value="N-ACETYLGLUCOSAMINE-6-PHOSPHATE DEACETYLASE"/>
    <property type="match status" value="1"/>
</dbReference>
<feature type="binding site" evidence="8">
    <location>
        <position position="175"/>
    </location>
    <ligand>
        <name>Zn(2+)</name>
        <dbReference type="ChEBI" id="CHEBI:29105"/>
    </ligand>
</feature>
<feature type="binding site" evidence="7">
    <location>
        <begin position="287"/>
        <end position="289"/>
    </location>
    <ligand>
        <name>substrate</name>
    </ligand>
</feature>
<dbReference type="STRING" id="1453497.AT15_00190"/>
<dbReference type="GO" id="GO:0046872">
    <property type="term" value="F:metal ion binding"/>
    <property type="evidence" value="ECO:0007669"/>
    <property type="project" value="UniProtKB-KW"/>
</dbReference>
<evidence type="ECO:0000256" key="3">
    <source>
        <dbReference type="ARBA" id="ARBA00022801"/>
    </source>
</evidence>
<dbReference type="PATRIC" id="fig|1453497.3.peg.45"/>
<feature type="binding site" evidence="8">
    <location>
        <position position="196"/>
    </location>
    <ligand>
        <name>Zn(2+)</name>
        <dbReference type="ChEBI" id="CHEBI:29105"/>
    </ligand>
</feature>
<name>A0A176K4N6_9BACT</name>
<feature type="binding site" evidence="7">
    <location>
        <position position="124"/>
    </location>
    <ligand>
        <name>substrate</name>
    </ligand>
</feature>
<dbReference type="InterPro" id="IPR011059">
    <property type="entry name" value="Metal-dep_hydrolase_composite"/>
</dbReference>
<dbReference type="Pfam" id="PF01979">
    <property type="entry name" value="Amidohydro_1"/>
    <property type="match status" value="1"/>
</dbReference>
<keyword evidence="11" id="KW-1185">Reference proteome</keyword>
<feature type="binding site" evidence="8">
    <location>
        <position position="113"/>
    </location>
    <ligand>
        <name>Zn(2+)</name>
        <dbReference type="ChEBI" id="CHEBI:29105"/>
    </ligand>
</feature>
<feature type="binding site" evidence="7">
    <location>
        <position position="207"/>
    </location>
    <ligand>
        <name>substrate</name>
    </ligand>
</feature>
<sequence length="363" mass="40268">MKLENILIVDPVDGEYTGSINIEDEEIVDIRRLECTPKAIVMPGFVDPHTHGQRGIDTMSAKPRDFEVWAELNFQQGVTSFLPTTVSSSFEALRKVLFNLQELPLSIVGVHLEGPFINPEKKGAQNPDFIYPFDERLESVLKNPVKLITAAPEIDGFKKLLELSESRKIKVSIGHSSATYKAMKTAFESGADRITHFPNALVPIHHRELGGMGSGLYLDFKLELIADGVHLAPEFVDLVYRIKGPDKIMLVTDSISAAGLEDGIYDLGGLDVEVRDGKCRLARDGSIAGSSLLFNNAVKNFKKFTGCNLMELSKVSSYNSIRELGIEKLGRIARGYFANLVVLDESLTVLKTFFKGIEVYKRF</sequence>
<dbReference type="CDD" id="cd00854">
    <property type="entry name" value="NagA"/>
    <property type="match status" value="1"/>
</dbReference>
<evidence type="ECO:0000313" key="10">
    <source>
        <dbReference type="EMBL" id="OAA32532.1"/>
    </source>
</evidence>
<dbReference type="Gene3D" id="2.30.40.10">
    <property type="entry name" value="Urease, subunit C, domain 1"/>
    <property type="match status" value="1"/>
</dbReference>
<evidence type="ECO:0000259" key="9">
    <source>
        <dbReference type="Pfam" id="PF01979"/>
    </source>
</evidence>
<dbReference type="InterPro" id="IPR006680">
    <property type="entry name" value="Amidohydro-rel"/>
</dbReference>
<dbReference type="PANTHER" id="PTHR11113">
    <property type="entry name" value="N-ACETYLGLUCOSAMINE-6-PHOSPHATE DEACETYLASE"/>
    <property type="match status" value="1"/>
</dbReference>
<dbReference type="InterPro" id="IPR032466">
    <property type="entry name" value="Metal_Hydrolase"/>
</dbReference>
<feature type="binding site" evidence="7">
    <location>
        <begin position="199"/>
        <end position="200"/>
    </location>
    <ligand>
        <name>substrate</name>
    </ligand>
</feature>
<evidence type="ECO:0000256" key="1">
    <source>
        <dbReference type="ARBA" id="ARBA00010716"/>
    </source>
</evidence>
<dbReference type="SUPFAM" id="SSF51556">
    <property type="entry name" value="Metallo-dependent hydrolases"/>
    <property type="match status" value="1"/>
</dbReference>
<dbReference type="NCBIfam" id="TIGR00221">
    <property type="entry name" value="nagA"/>
    <property type="match status" value="1"/>
</dbReference>
<keyword evidence="3 5" id="KW-0378">Hydrolase</keyword>
<evidence type="ECO:0000256" key="6">
    <source>
        <dbReference type="PIRSR" id="PIRSR038994-1"/>
    </source>
</evidence>
<proteinExistence type="inferred from homology"/>
<dbReference type="Proteomes" id="UP000077339">
    <property type="component" value="Unassembled WGS sequence"/>
</dbReference>
<feature type="active site" description="Proton donor/acceptor" evidence="6">
    <location>
        <position position="253"/>
    </location>
</feature>
<gene>
    <name evidence="10" type="ORF">AT15_00190</name>
</gene>